<feature type="region of interest" description="Disordered" evidence="1">
    <location>
        <begin position="196"/>
        <end position="217"/>
    </location>
</feature>
<feature type="region of interest" description="Disordered" evidence="1">
    <location>
        <begin position="1"/>
        <end position="21"/>
    </location>
</feature>
<dbReference type="OrthoDB" id="10251727at2759"/>
<dbReference type="Pfam" id="PF00687">
    <property type="entry name" value="Ribosomal_L1"/>
    <property type="match status" value="1"/>
</dbReference>
<organism evidence="2 3">
    <name type="scientific">Microdochium bolleyi</name>
    <dbReference type="NCBI Taxonomy" id="196109"/>
    <lineage>
        <taxon>Eukaryota</taxon>
        <taxon>Fungi</taxon>
        <taxon>Dikarya</taxon>
        <taxon>Ascomycota</taxon>
        <taxon>Pezizomycotina</taxon>
        <taxon>Sordariomycetes</taxon>
        <taxon>Xylariomycetidae</taxon>
        <taxon>Xylariales</taxon>
        <taxon>Microdochiaceae</taxon>
        <taxon>Microdochium</taxon>
    </lineage>
</organism>
<dbReference type="InterPro" id="IPR016095">
    <property type="entry name" value="Ribosomal_uL1_3-a/b-sand"/>
</dbReference>
<dbReference type="Gene3D" id="3.40.50.790">
    <property type="match status" value="1"/>
</dbReference>
<dbReference type="FunCoup" id="A0A136IMV7">
    <property type="interactions" value="317"/>
</dbReference>
<dbReference type="InterPro" id="IPR028364">
    <property type="entry name" value="Ribosomal_uL1/biogenesis"/>
</dbReference>
<dbReference type="InterPro" id="IPR023674">
    <property type="entry name" value="Ribosomal_uL1-like"/>
</dbReference>
<sequence>MAPSKEMTLRSDTTVSKVNPDQTLKASKALLTHMKKAAKETAENAPKKDLLAGSDDEDESAAAEEPIWLTLTTKRHISDTRSLKPGRIALPHSLNAADPNLAVCLITAEPQRAFKNLVASDAFPEALRKKITRVIDYNKLKAKFKTFEAQRKLFAEHDVFLGDARIINRLPATLGKTFYKTTAKRPIPVTIHAQRASENGKRLPKQAKQSEENPGNACTAPQLAAEIEKALGSALVNLSPTTNTAIRVALGGWTAQQVAENVDAVASALVGKFVPGKWNNVRGIYIKGPATAALPIWLTEELWLDAEKDIVADGSDEAKALLAAADKSSSSNEKANVGKKRKASGDEEAAAVGGAKSKKSKKGETEGKLLPEAKPTKGGKGKGLISSGAAAPSEDKLDKEIAERKAALKKQKKAAKKAVDV</sequence>
<dbReference type="AlphaFoldDB" id="A0A136IMV7"/>
<evidence type="ECO:0000313" key="2">
    <source>
        <dbReference type="EMBL" id="KXJ86168.1"/>
    </source>
</evidence>
<gene>
    <name evidence="2" type="ORF">Micbo1qcDRAFT_168765</name>
</gene>
<proteinExistence type="predicted"/>
<feature type="compositionally biased region" description="Basic and acidic residues" evidence="1">
    <location>
        <begin position="362"/>
        <end position="375"/>
    </location>
</feature>
<feature type="compositionally biased region" description="Polar residues" evidence="1">
    <location>
        <begin position="10"/>
        <end position="21"/>
    </location>
</feature>
<accession>A0A136IMV7</accession>
<reference evidence="3" key="1">
    <citation type="submission" date="2016-02" db="EMBL/GenBank/DDBJ databases">
        <title>Draft genome sequence of Microdochium bolleyi, a fungal endophyte of beachgrass.</title>
        <authorList>
            <consortium name="DOE Joint Genome Institute"/>
            <person name="David A.S."/>
            <person name="May G."/>
            <person name="Haridas S."/>
            <person name="Lim J."/>
            <person name="Wang M."/>
            <person name="Labutti K."/>
            <person name="Lipzen A."/>
            <person name="Barry K."/>
            <person name="Grigoriev I.V."/>
        </authorList>
    </citation>
    <scope>NUCLEOTIDE SEQUENCE [LARGE SCALE GENOMIC DNA]</scope>
    <source>
        <strain evidence="3">J235TASD1</strain>
    </source>
</reference>
<feature type="compositionally biased region" description="Basic and acidic residues" evidence="1">
    <location>
        <begin position="37"/>
        <end position="50"/>
    </location>
</feature>
<dbReference type="InParanoid" id="A0A136IMV7"/>
<evidence type="ECO:0000313" key="3">
    <source>
        <dbReference type="Proteomes" id="UP000070501"/>
    </source>
</evidence>
<dbReference type="SUPFAM" id="SSF56808">
    <property type="entry name" value="Ribosomal protein L1"/>
    <property type="match status" value="1"/>
</dbReference>
<dbReference type="EMBL" id="KQ964270">
    <property type="protein sequence ID" value="KXJ86168.1"/>
    <property type="molecule type" value="Genomic_DNA"/>
</dbReference>
<dbReference type="STRING" id="196109.A0A136IMV7"/>
<dbReference type="CDD" id="cd00403">
    <property type="entry name" value="Ribosomal_L1"/>
    <property type="match status" value="1"/>
</dbReference>
<name>A0A136IMV7_9PEZI</name>
<dbReference type="Proteomes" id="UP000070501">
    <property type="component" value="Unassembled WGS sequence"/>
</dbReference>
<protein>
    <submittedName>
        <fullName evidence="2">Electron transfer flavo protein alpha-subunit</fullName>
    </submittedName>
</protein>
<feature type="region of interest" description="Disordered" evidence="1">
    <location>
        <begin position="323"/>
        <end position="397"/>
    </location>
</feature>
<evidence type="ECO:0000256" key="1">
    <source>
        <dbReference type="SAM" id="MobiDB-lite"/>
    </source>
</evidence>
<feature type="region of interest" description="Disordered" evidence="1">
    <location>
        <begin position="35"/>
        <end position="59"/>
    </location>
</feature>
<keyword evidence="3" id="KW-1185">Reference proteome</keyword>